<reference evidence="1" key="2">
    <citation type="submission" date="2021-04" db="EMBL/GenBank/DDBJ databases">
        <authorList>
            <person name="Podell S."/>
        </authorList>
    </citation>
    <scope>NUCLEOTIDE SEQUENCE</scope>
    <source>
        <strain evidence="1">Hildebrandi</strain>
    </source>
</reference>
<comment type="caution">
    <text evidence="1">The sequence shown here is derived from an EMBL/GenBank/DDBJ whole genome shotgun (WGS) entry which is preliminary data.</text>
</comment>
<evidence type="ECO:0000313" key="2">
    <source>
        <dbReference type="Proteomes" id="UP000693970"/>
    </source>
</evidence>
<protein>
    <submittedName>
        <fullName evidence="1">Uncharacterized protein</fullName>
    </submittedName>
</protein>
<reference evidence="1" key="1">
    <citation type="journal article" date="2021" name="Sci. Rep.">
        <title>Diploid genomic architecture of Nitzschia inconspicua, an elite biomass production diatom.</title>
        <authorList>
            <person name="Oliver A."/>
            <person name="Podell S."/>
            <person name="Pinowska A."/>
            <person name="Traller J.C."/>
            <person name="Smith S.R."/>
            <person name="McClure R."/>
            <person name="Beliaev A."/>
            <person name="Bohutskyi P."/>
            <person name="Hill E.A."/>
            <person name="Rabines A."/>
            <person name="Zheng H."/>
            <person name="Allen L.Z."/>
            <person name="Kuo A."/>
            <person name="Grigoriev I.V."/>
            <person name="Allen A.E."/>
            <person name="Hazlebeck D."/>
            <person name="Allen E.E."/>
        </authorList>
    </citation>
    <scope>NUCLEOTIDE SEQUENCE</scope>
    <source>
        <strain evidence="1">Hildebrandi</strain>
    </source>
</reference>
<dbReference type="EMBL" id="JAGRRH010000021">
    <property type="protein sequence ID" value="KAG7346926.1"/>
    <property type="molecule type" value="Genomic_DNA"/>
</dbReference>
<proteinExistence type="predicted"/>
<sequence>MHYLFKHNGGKPVTAPTNNLRFTGNGVVLDEVHNWEKRCAKGSIHVEMVPLHPDNSLLTSAWPVISAQQDQKLLTWYNKTKLTAEELAASGSPLPAGGNPGSPFDLTKELIFHLSSATKSAKDRINEDLIQNSIHSWQLVGSRVDTQDGTNALMVIPGSINPTFALILKETNELIRGTKLASALHFHIKQQRKEGTLAAMASKWTKEHLDVPFANAIAEFTVLNDSIVSESSSFGYKITVFCFLVVLVTNFHLQKRVTGEQFANRQDLHGELDRNKAQKTTELFVMGEQKSIDDVVHALFNMMCFLTFVNTNGDKSDLHSFLYDLVKLLTHGPTQNWFTRKTVTATCVPHNVLVNIQDAIAGFFAFASNSENILSLSDNKAVPPMQLEEARIHADEVLKDIKVAVSKSSNPFGDPSLVWQLFHFDDRKPAAASKGANVGCNVVVIEPPLEKQKSANAANDDLVNRLKQTGFLRCEQSRKLCRLPHACKSGRRNSAQYTSELYPL</sequence>
<keyword evidence="2" id="KW-1185">Reference proteome</keyword>
<accession>A0A9K3KP30</accession>
<name>A0A9K3KP30_9STRA</name>
<organism evidence="1 2">
    <name type="scientific">Nitzschia inconspicua</name>
    <dbReference type="NCBI Taxonomy" id="303405"/>
    <lineage>
        <taxon>Eukaryota</taxon>
        <taxon>Sar</taxon>
        <taxon>Stramenopiles</taxon>
        <taxon>Ochrophyta</taxon>
        <taxon>Bacillariophyta</taxon>
        <taxon>Bacillariophyceae</taxon>
        <taxon>Bacillariophycidae</taxon>
        <taxon>Bacillariales</taxon>
        <taxon>Bacillariaceae</taxon>
        <taxon>Nitzschia</taxon>
    </lineage>
</organism>
<evidence type="ECO:0000313" key="1">
    <source>
        <dbReference type="EMBL" id="KAG7346926.1"/>
    </source>
</evidence>
<dbReference type="Proteomes" id="UP000693970">
    <property type="component" value="Unassembled WGS sequence"/>
</dbReference>
<gene>
    <name evidence="1" type="ORF">IV203_005995</name>
</gene>
<dbReference type="AlphaFoldDB" id="A0A9K3KP30"/>